<evidence type="ECO:0008006" key="4">
    <source>
        <dbReference type="Google" id="ProtNLM"/>
    </source>
</evidence>
<keyword evidence="1" id="KW-1133">Transmembrane helix</keyword>
<dbReference type="RefSeq" id="WP_200504294.1">
    <property type="nucleotide sequence ID" value="NZ_JAEHFX010000001.1"/>
</dbReference>
<feature type="transmembrane region" description="Helical" evidence="1">
    <location>
        <begin position="75"/>
        <end position="97"/>
    </location>
</feature>
<accession>A0ABS1BZ64</accession>
<reference evidence="2 3" key="1">
    <citation type="submission" date="2020-12" db="EMBL/GenBank/DDBJ databases">
        <title>Bacterial novel species Adhaeribacter sp. BT258 isolated from soil.</title>
        <authorList>
            <person name="Jung H.-Y."/>
        </authorList>
    </citation>
    <scope>NUCLEOTIDE SEQUENCE [LARGE SCALE GENOMIC DNA]</scope>
    <source>
        <strain evidence="2 3">BT258</strain>
    </source>
</reference>
<dbReference type="Proteomes" id="UP000644147">
    <property type="component" value="Unassembled WGS sequence"/>
</dbReference>
<feature type="transmembrane region" description="Helical" evidence="1">
    <location>
        <begin position="134"/>
        <end position="159"/>
    </location>
</feature>
<gene>
    <name evidence="2" type="ORF">I5M27_01670</name>
</gene>
<name>A0ABS1BZ64_9BACT</name>
<comment type="caution">
    <text evidence="2">The sequence shown here is derived from an EMBL/GenBank/DDBJ whole genome shotgun (WGS) entry which is preliminary data.</text>
</comment>
<keyword evidence="1" id="KW-0472">Membrane</keyword>
<dbReference type="EMBL" id="JAEHFX010000001">
    <property type="protein sequence ID" value="MBK0401673.1"/>
    <property type="molecule type" value="Genomic_DNA"/>
</dbReference>
<evidence type="ECO:0000313" key="2">
    <source>
        <dbReference type="EMBL" id="MBK0401673.1"/>
    </source>
</evidence>
<evidence type="ECO:0000256" key="1">
    <source>
        <dbReference type="SAM" id="Phobius"/>
    </source>
</evidence>
<feature type="transmembrane region" description="Helical" evidence="1">
    <location>
        <begin position="36"/>
        <end position="63"/>
    </location>
</feature>
<protein>
    <recommendedName>
        <fullName evidence="4">DUF5362 domain-containing protein</fullName>
    </recommendedName>
</protein>
<keyword evidence="1" id="KW-0812">Transmembrane</keyword>
<proteinExistence type="predicted"/>
<evidence type="ECO:0000313" key="3">
    <source>
        <dbReference type="Proteomes" id="UP000644147"/>
    </source>
</evidence>
<keyword evidence="3" id="KW-1185">Reference proteome</keyword>
<organism evidence="2 3">
    <name type="scientific">Adhaeribacter terrigena</name>
    <dbReference type="NCBI Taxonomy" id="2793070"/>
    <lineage>
        <taxon>Bacteria</taxon>
        <taxon>Pseudomonadati</taxon>
        <taxon>Bacteroidota</taxon>
        <taxon>Cytophagia</taxon>
        <taxon>Cytophagales</taxon>
        <taxon>Hymenobacteraceae</taxon>
        <taxon>Adhaeribacter</taxon>
    </lineage>
</organism>
<sequence>MENYETAAATPLPEETLQVNAPIKNYLSESAKWARFLGIVGFTFVGFMVVGAFFMGTFMNFLGRNQTYEAGDNPFASGAASLAMAGYILLLALLYFFPSLYLYQFGTKTQNALRRNEQFDLTAAFSRLKSFFKFFGILTAVFLVLYGAGLLMMLVFGAFMNGR</sequence>